<dbReference type="Proteomes" id="UP000294856">
    <property type="component" value="Unassembled WGS sequence"/>
</dbReference>
<keyword evidence="9" id="KW-1185">Reference proteome</keyword>
<dbReference type="GO" id="GO:0003677">
    <property type="term" value="F:DNA binding"/>
    <property type="evidence" value="ECO:0007669"/>
    <property type="project" value="UniProtKB-KW"/>
</dbReference>
<dbReference type="GO" id="GO:0006355">
    <property type="term" value="P:regulation of DNA-templated transcription"/>
    <property type="evidence" value="ECO:0007669"/>
    <property type="project" value="InterPro"/>
</dbReference>
<dbReference type="SUPFAM" id="SSF52172">
    <property type="entry name" value="CheY-like"/>
    <property type="match status" value="1"/>
</dbReference>
<evidence type="ECO:0000256" key="1">
    <source>
        <dbReference type="ARBA" id="ARBA00022553"/>
    </source>
</evidence>
<dbReference type="AlphaFoldDB" id="A0A4R1FQ51"/>
<dbReference type="STRING" id="1210063.GCA_001612665_03951"/>
<sequence length="216" mass="22432">MRISVIIAEDEALVRAGVVLVLGAIPDIEVVGEASDGTTAIELAAAVRPDVVLMDLRMPRIDGISATRKICESVDAPAVLVLTTFNEQQAVQQALAAGASGFLLKHAAPANLAEAIRACAAGEGWLDPAVVGGVLTALRSATPPTPTTPATVVGLTNREREVLVLMAMGYANAEISARLFISEATTRTHVSHVIAKTGSRDRTQAVVLAYRSGLMG</sequence>
<organism evidence="8 9">
    <name type="scientific">Nocardia alba</name>
    <dbReference type="NCBI Taxonomy" id="225051"/>
    <lineage>
        <taxon>Bacteria</taxon>
        <taxon>Bacillati</taxon>
        <taxon>Actinomycetota</taxon>
        <taxon>Actinomycetes</taxon>
        <taxon>Mycobacteriales</taxon>
        <taxon>Nocardiaceae</taxon>
        <taxon>Nocardia</taxon>
    </lineage>
</organism>
<evidence type="ECO:0000313" key="8">
    <source>
        <dbReference type="EMBL" id="TCJ95664.1"/>
    </source>
</evidence>
<evidence type="ECO:0000256" key="3">
    <source>
        <dbReference type="ARBA" id="ARBA00023125"/>
    </source>
</evidence>
<proteinExistence type="predicted"/>
<dbReference type="GO" id="GO:0000160">
    <property type="term" value="P:phosphorelay signal transduction system"/>
    <property type="evidence" value="ECO:0007669"/>
    <property type="project" value="InterPro"/>
</dbReference>
<comment type="caution">
    <text evidence="8">The sequence shown here is derived from an EMBL/GenBank/DDBJ whole genome shotgun (WGS) entry which is preliminary data.</text>
</comment>
<protein>
    <submittedName>
        <fullName evidence="8">LuxR family two component transcriptional regulator</fullName>
    </submittedName>
</protein>
<evidence type="ECO:0000256" key="2">
    <source>
        <dbReference type="ARBA" id="ARBA00023015"/>
    </source>
</evidence>
<evidence type="ECO:0000259" key="7">
    <source>
        <dbReference type="PROSITE" id="PS50110"/>
    </source>
</evidence>
<name>A0A4R1FQ51_9NOCA</name>
<dbReference type="PRINTS" id="PR00038">
    <property type="entry name" value="HTHLUXR"/>
</dbReference>
<dbReference type="PROSITE" id="PS50110">
    <property type="entry name" value="RESPONSE_REGULATORY"/>
    <property type="match status" value="1"/>
</dbReference>
<evidence type="ECO:0000256" key="4">
    <source>
        <dbReference type="ARBA" id="ARBA00023163"/>
    </source>
</evidence>
<evidence type="ECO:0000313" key="9">
    <source>
        <dbReference type="Proteomes" id="UP000294856"/>
    </source>
</evidence>
<dbReference type="EMBL" id="SMFR01000003">
    <property type="protein sequence ID" value="TCJ95664.1"/>
    <property type="molecule type" value="Genomic_DNA"/>
</dbReference>
<dbReference type="Pfam" id="PF00196">
    <property type="entry name" value="GerE"/>
    <property type="match status" value="1"/>
</dbReference>
<feature type="domain" description="HTH luxR-type" evidence="6">
    <location>
        <begin position="148"/>
        <end position="213"/>
    </location>
</feature>
<evidence type="ECO:0000259" key="6">
    <source>
        <dbReference type="PROSITE" id="PS50043"/>
    </source>
</evidence>
<keyword evidence="2" id="KW-0805">Transcription regulation</keyword>
<dbReference type="InterPro" id="IPR011006">
    <property type="entry name" value="CheY-like_superfamily"/>
</dbReference>
<feature type="domain" description="Response regulatory" evidence="7">
    <location>
        <begin position="4"/>
        <end position="120"/>
    </location>
</feature>
<dbReference type="CDD" id="cd17535">
    <property type="entry name" value="REC_NarL-like"/>
    <property type="match status" value="1"/>
</dbReference>
<dbReference type="OrthoDB" id="9808843at2"/>
<dbReference type="Gene3D" id="3.40.50.2300">
    <property type="match status" value="1"/>
</dbReference>
<keyword evidence="1 5" id="KW-0597">Phosphoprotein</keyword>
<dbReference type="SUPFAM" id="SSF46894">
    <property type="entry name" value="C-terminal effector domain of the bipartite response regulators"/>
    <property type="match status" value="1"/>
</dbReference>
<dbReference type="InterPro" id="IPR039420">
    <property type="entry name" value="WalR-like"/>
</dbReference>
<keyword evidence="3" id="KW-0238">DNA-binding</keyword>
<dbReference type="InterPro" id="IPR016032">
    <property type="entry name" value="Sig_transdc_resp-reg_C-effctor"/>
</dbReference>
<dbReference type="SMART" id="SM00448">
    <property type="entry name" value="REC"/>
    <property type="match status" value="1"/>
</dbReference>
<dbReference type="RefSeq" id="WP_067453075.1">
    <property type="nucleotide sequence ID" value="NZ_SMFR01000003.1"/>
</dbReference>
<dbReference type="PANTHER" id="PTHR43214">
    <property type="entry name" value="TWO-COMPONENT RESPONSE REGULATOR"/>
    <property type="match status" value="1"/>
</dbReference>
<gene>
    <name evidence="8" type="ORF">DFR71_4579</name>
</gene>
<reference evidence="8 9" key="1">
    <citation type="submission" date="2019-03" db="EMBL/GenBank/DDBJ databases">
        <title>Genomic Encyclopedia of Type Strains, Phase IV (KMG-IV): sequencing the most valuable type-strain genomes for metagenomic binning, comparative biology and taxonomic classification.</title>
        <authorList>
            <person name="Goeker M."/>
        </authorList>
    </citation>
    <scope>NUCLEOTIDE SEQUENCE [LARGE SCALE GENOMIC DNA]</scope>
    <source>
        <strain evidence="8 9">DSM 44684</strain>
    </source>
</reference>
<dbReference type="Pfam" id="PF00072">
    <property type="entry name" value="Response_reg"/>
    <property type="match status" value="1"/>
</dbReference>
<dbReference type="InterPro" id="IPR001789">
    <property type="entry name" value="Sig_transdc_resp-reg_receiver"/>
</dbReference>
<dbReference type="InterPro" id="IPR058245">
    <property type="entry name" value="NreC/VraR/RcsB-like_REC"/>
</dbReference>
<keyword evidence="4" id="KW-0804">Transcription</keyword>
<dbReference type="CDD" id="cd06170">
    <property type="entry name" value="LuxR_C_like"/>
    <property type="match status" value="1"/>
</dbReference>
<dbReference type="PROSITE" id="PS50043">
    <property type="entry name" value="HTH_LUXR_2"/>
    <property type="match status" value="1"/>
</dbReference>
<dbReference type="InterPro" id="IPR000792">
    <property type="entry name" value="Tscrpt_reg_LuxR_C"/>
</dbReference>
<dbReference type="SMART" id="SM00421">
    <property type="entry name" value="HTH_LUXR"/>
    <property type="match status" value="1"/>
</dbReference>
<evidence type="ECO:0000256" key="5">
    <source>
        <dbReference type="PROSITE-ProRule" id="PRU00169"/>
    </source>
</evidence>
<dbReference type="PANTHER" id="PTHR43214:SF24">
    <property type="entry name" value="TRANSCRIPTIONAL REGULATORY PROTEIN NARL-RELATED"/>
    <property type="match status" value="1"/>
</dbReference>
<accession>A0A4R1FQ51</accession>
<feature type="modified residue" description="4-aspartylphosphate" evidence="5">
    <location>
        <position position="55"/>
    </location>
</feature>